<keyword evidence="2" id="KW-1185">Reference proteome</keyword>
<sequence>YRAGTIIGKNKIYFRPCCRQRHHLGGTRSDLKLASTYECFFCKRYTATSTASQAVPSSQAAKAIAQVPTSQVASTLMSVTRKGAFR</sequence>
<dbReference type="Proteomes" id="UP001195483">
    <property type="component" value="Unassembled WGS sequence"/>
</dbReference>
<gene>
    <name evidence="1" type="ORF">CHS0354_032553</name>
</gene>
<dbReference type="AlphaFoldDB" id="A0AAE0SQ18"/>
<name>A0AAE0SQ18_9BIVA</name>
<reference evidence="1" key="3">
    <citation type="submission" date="2023-05" db="EMBL/GenBank/DDBJ databases">
        <authorList>
            <person name="Smith C.H."/>
        </authorList>
    </citation>
    <scope>NUCLEOTIDE SEQUENCE</scope>
    <source>
        <strain evidence="1">CHS0354</strain>
        <tissue evidence="1">Mantle</tissue>
    </source>
</reference>
<reference evidence="1" key="2">
    <citation type="journal article" date="2021" name="Genome Biol. Evol.">
        <title>Developing a high-quality reference genome for a parasitic bivalve with doubly uniparental inheritance (Bivalvia: Unionida).</title>
        <authorList>
            <person name="Smith C.H."/>
        </authorList>
    </citation>
    <scope>NUCLEOTIDE SEQUENCE</scope>
    <source>
        <strain evidence="1">CHS0354</strain>
        <tissue evidence="1">Mantle</tissue>
    </source>
</reference>
<evidence type="ECO:0000313" key="1">
    <source>
        <dbReference type="EMBL" id="KAK3596030.1"/>
    </source>
</evidence>
<protein>
    <submittedName>
        <fullName evidence="1">Uncharacterized protein</fullName>
    </submittedName>
</protein>
<proteinExistence type="predicted"/>
<reference evidence="1" key="1">
    <citation type="journal article" date="2021" name="Genome Biol. Evol.">
        <title>A High-Quality Reference Genome for a Parasitic Bivalve with Doubly Uniparental Inheritance (Bivalvia: Unionida).</title>
        <authorList>
            <person name="Smith C.H."/>
        </authorList>
    </citation>
    <scope>NUCLEOTIDE SEQUENCE</scope>
    <source>
        <strain evidence="1">CHS0354</strain>
    </source>
</reference>
<accession>A0AAE0SQ18</accession>
<evidence type="ECO:0000313" key="2">
    <source>
        <dbReference type="Proteomes" id="UP001195483"/>
    </source>
</evidence>
<organism evidence="1 2">
    <name type="scientific">Potamilus streckersoni</name>
    <dbReference type="NCBI Taxonomy" id="2493646"/>
    <lineage>
        <taxon>Eukaryota</taxon>
        <taxon>Metazoa</taxon>
        <taxon>Spiralia</taxon>
        <taxon>Lophotrochozoa</taxon>
        <taxon>Mollusca</taxon>
        <taxon>Bivalvia</taxon>
        <taxon>Autobranchia</taxon>
        <taxon>Heteroconchia</taxon>
        <taxon>Palaeoheterodonta</taxon>
        <taxon>Unionida</taxon>
        <taxon>Unionoidea</taxon>
        <taxon>Unionidae</taxon>
        <taxon>Ambleminae</taxon>
        <taxon>Lampsilini</taxon>
        <taxon>Potamilus</taxon>
    </lineage>
</organism>
<comment type="caution">
    <text evidence="1">The sequence shown here is derived from an EMBL/GenBank/DDBJ whole genome shotgun (WGS) entry which is preliminary data.</text>
</comment>
<dbReference type="EMBL" id="JAEAOA010001917">
    <property type="protein sequence ID" value="KAK3596030.1"/>
    <property type="molecule type" value="Genomic_DNA"/>
</dbReference>
<feature type="non-terminal residue" evidence="1">
    <location>
        <position position="1"/>
    </location>
</feature>